<evidence type="ECO:0000256" key="4">
    <source>
        <dbReference type="ARBA" id="ARBA00022692"/>
    </source>
</evidence>
<evidence type="ECO:0008006" key="14">
    <source>
        <dbReference type="Google" id="ProtNLM"/>
    </source>
</evidence>
<proteinExistence type="inferred from homology"/>
<dbReference type="PRINTS" id="PR00783">
    <property type="entry name" value="MINTRINSICP"/>
</dbReference>
<feature type="transmembrane region" description="Helical" evidence="11">
    <location>
        <begin position="150"/>
        <end position="169"/>
    </location>
</feature>
<dbReference type="InterPro" id="IPR023271">
    <property type="entry name" value="Aquaporin-like"/>
</dbReference>
<dbReference type="OrthoDB" id="3222at2759"/>
<evidence type="ECO:0000256" key="1">
    <source>
        <dbReference type="ARBA" id="ARBA00004141"/>
    </source>
</evidence>
<evidence type="ECO:0000256" key="7">
    <source>
        <dbReference type="ARBA" id="ARBA00023136"/>
    </source>
</evidence>
<evidence type="ECO:0000256" key="9">
    <source>
        <dbReference type="RuleBase" id="RU000477"/>
    </source>
</evidence>
<feature type="transmembrane region" description="Helical" evidence="11">
    <location>
        <begin position="217"/>
        <end position="237"/>
    </location>
</feature>
<dbReference type="InterPro" id="IPR000425">
    <property type="entry name" value="MIP"/>
</dbReference>
<dbReference type="Proteomes" id="UP000033483">
    <property type="component" value="Unassembled WGS sequence"/>
</dbReference>
<keyword evidence="13" id="KW-1185">Reference proteome</keyword>
<evidence type="ECO:0000256" key="2">
    <source>
        <dbReference type="ARBA" id="ARBA00006175"/>
    </source>
</evidence>
<comment type="similarity">
    <text evidence="2 9">Belongs to the MIP/aquaporin (TC 1.A.8) family.</text>
</comment>
<dbReference type="InterPro" id="IPR034294">
    <property type="entry name" value="Aquaporin_transptr"/>
</dbReference>
<evidence type="ECO:0000256" key="3">
    <source>
        <dbReference type="ARBA" id="ARBA00022448"/>
    </source>
</evidence>
<keyword evidence="7 11" id="KW-0472">Membrane</keyword>
<accession>A0A0F4ZB55</accession>
<keyword evidence="3 9" id="KW-0813">Transport</keyword>
<organism evidence="12 13">
    <name type="scientific">Thielaviopsis punctulata</name>
    <dbReference type="NCBI Taxonomy" id="72032"/>
    <lineage>
        <taxon>Eukaryota</taxon>
        <taxon>Fungi</taxon>
        <taxon>Dikarya</taxon>
        <taxon>Ascomycota</taxon>
        <taxon>Pezizomycotina</taxon>
        <taxon>Sordariomycetes</taxon>
        <taxon>Hypocreomycetidae</taxon>
        <taxon>Microascales</taxon>
        <taxon>Ceratocystidaceae</taxon>
        <taxon>Thielaviopsis</taxon>
    </lineage>
</organism>
<evidence type="ECO:0000256" key="10">
    <source>
        <dbReference type="SAM" id="MobiDB-lite"/>
    </source>
</evidence>
<keyword evidence="6 11" id="KW-1133">Transmembrane helix</keyword>
<dbReference type="EMBL" id="LAEV01001594">
    <property type="protein sequence ID" value="KKA27749.1"/>
    <property type="molecule type" value="Genomic_DNA"/>
</dbReference>
<sequence>MSPQAKTRSGGMSVTIRNELVAAISEFCGTFMFLFMSFCGAQNAIDSSANSPGANSTPNVPTLLYISSCFGMSLAVNVWVFYRLSGGMFNPAVSVALALIGAITPLRCVIVIIVQLVAGIAAAGMADALTPGPLTVANTLGNGVSKAQGVFLEMFLTAQLVIVVYFLAVEKHKATFLAPIGVGMSVFMAHMVGVYLTGCSINPARALGPAVIAGFPGYHWIYWLGPLMGALLAYAVYKVLTMLEYATANPGQDGYDWEMNALQEQWLIHSSPQMHKVGPPTSSDGGAPRPMHGNSYPVHQVVVTQDV</sequence>
<reference evidence="12 13" key="1">
    <citation type="submission" date="2015-03" db="EMBL/GenBank/DDBJ databases">
        <authorList>
            <person name="Radwan O."/>
            <person name="Al-Naeli F.A."/>
            <person name="Rendon G.A."/>
            <person name="Fields C."/>
        </authorList>
    </citation>
    <scope>NUCLEOTIDE SEQUENCE [LARGE SCALE GENOMIC DNA]</scope>
    <source>
        <strain evidence="12">CR-DP1</strain>
    </source>
</reference>
<evidence type="ECO:0000313" key="13">
    <source>
        <dbReference type="Proteomes" id="UP000033483"/>
    </source>
</evidence>
<evidence type="ECO:0000256" key="8">
    <source>
        <dbReference type="ARBA" id="ARBA00034651"/>
    </source>
</evidence>
<dbReference type="AlphaFoldDB" id="A0A0F4ZB55"/>
<comment type="catalytic activity">
    <reaction evidence="8">
        <text>H2O(in) = H2O(out)</text>
        <dbReference type="Rhea" id="RHEA:29667"/>
        <dbReference type="ChEBI" id="CHEBI:15377"/>
    </reaction>
</comment>
<feature type="transmembrane region" description="Helical" evidence="11">
    <location>
        <begin position="94"/>
        <end position="123"/>
    </location>
</feature>
<comment type="subcellular location">
    <subcellularLocation>
        <location evidence="1">Membrane</location>
        <topology evidence="1">Multi-pass membrane protein</topology>
    </subcellularLocation>
</comment>
<feature type="transmembrane region" description="Helical" evidence="11">
    <location>
        <begin position="63"/>
        <end position="82"/>
    </location>
</feature>
<protein>
    <recommendedName>
        <fullName evidence="14">Aquaporin</fullName>
    </recommendedName>
</protein>
<dbReference type="Pfam" id="PF00230">
    <property type="entry name" value="MIP"/>
    <property type="match status" value="1"/>
</dbReference>
<dbReference type="PANTHER" id="PTHR19139:SF199">
    <property type="entry name" value="MIP17260P"/>
    <property type="match status" value="1"/>
</dbReference>
<dbReference type="Gene3D" id="1.20.1080.10">
    <property type="entry name" value="Glycerol uptake facilitator protein"/>
    <property type="match status" value="1"/>
</dbReference>
<keyword evidence="4 9" id="KW-0812">Transmembrane</keyword>
<name>A0A0F4ZB55_9PEZI</name>
<comment type="caution">
    <text evidence="12">The sequence shown here is derived from an EMBL/GenBank/DDBJ whole genome shotgun (WGS) entry which is preliminary data.</text>
</comment>
<evidence type="ECO:0000313" key="12">
    <source>
        <dbReference type="EMBL" id="KKA27749.1"/>
    </source>
</evidence>
<feature type="region of interest" description="Disordered" evidence="10">
    <location>
        <begin position="276"/>
        <end position="295"/>
    </location>
</feature>
<dbReference type="FunFam" id="1.20.1080.10:FF:000014">
    <property type="entry name" value="Aquaporin 1"/>
    <property type="match status" value="1"/>
</dbReference>
<evidence type="ECO:0000256" key="11">
    <source>
        <dbReference type="SAM" id="Phobius"/>
    </source>
</evidence>
<evidence type="ECO:0000256" key="5">
    <source>
        <dbReference type="ARBA" id="ARBA00022737"/>
    </source>
</evidence>
<evidence type="ECO:0000256" key="6">
    <source>
        <dbReference type="ARBA" id="ARBA00022989"/>
    </source>
</evidence>
<feature type="transmembrane region" description="Helical" evidence="11">
    <location>
        <begin position="20"/>
        <end position="43"/>
    </location>
</feature>
<gene>
    <name evidence="12" type="ORF">TD95_001268</name>
</gene>
<keyword evidence="5" id="KW-0677">Repeat</keyword>
<dbReference type="GO" id="GO:0005886">
    <property type="term" value="C:plasma membrane"/>
    <property type="evidence" value="ECO:0007669"/>
    <property type="project" value="TreeGrafter"/>
</dbReference>
<feature type="transmembrane region" description="Helical" evidence="11">
    <location>
        <begin position="176"/>
        <end position="197"/>
    </location>
</feature>
<dbReference type="PANTHER" id="PTHR19139">
    <property type="entry name" value="AQUAPORIN TRANSPORTER"/>
    <property type="match status" value="1"/>
</dbReference>
<dbReference type="GO" id="GO:0015250">
    <property type="term" value="F:water channel activity"/>
    <property type="evidence" value="ECO:0007669"/>
    <property type="project" value="TreeGrafter"/>
</dbReference>
<dbReference type="SUPFAM" id="SSF81338">
    <property type="entry name" value="Aquaporin-like"/>
    <property type="match status" value="1"/>
</dbReference>